<evidence type="ECO:0000256" key="3">
    <source>
        <dbReference type="ARBA" id="ARBA00022475"/>
    </source>
</evidence>
<protein>
    <submittedName>
        <fullName evidence="9">ABC transporter ATP-binding protein</fullName>
    </submittedName>
</protein>
<dbReference type="InterPro" id="IPR003593">
    <property type="entry name" value="AAA+_ATPase"/>
</dbReference>
<comment type="subcellular location">
    <subcellularLocation>
        <location evidence="1">Cell membrane</location>
    </subcellularLocation>
</comment>
<dbReference type="InterPro" id="IPR050763">
    <property type="entry name" value="ABC_transporter_ATP-binding"/>
</dbReference>
<dbReference type="PANTHER" id="PTHR42711:SF13">
    <property type="entry name" value="ABC TRANSPORTER, ATP-BINDING PROTEIN"/>
    <property type="match status" value="1"/>
</dbReference>
<name>A0A412FRC3_9FIRM</name>
<dbReference type="FunFam" id="3.40.50.300:FF:000589">
    <property type="entry name" value="ABC transporter, ATP-binding subunit"/>
    <property type="match status" value="1"/>
</dbReference>
<evidence type="ECO:0000313" key="10">
    <source>
        <dbReference type="Proteomes" id="UP000284178"/>
    </source>
</evidence>
<dbReference type="GeneID" id="83016462"/>
<dbReference type="Pfam" id="PF00005">
    <property type="entry name" value="ABC_tran"/>
    <property type="match status" value="1"/>
</dbReference>
<reference evidence="9 10" key="1">
    <citation type="submission" date="2018-08" db="EMBL/GenBank/DDBJ databases">
        <title>A genome reference for cultivated species of the human gut microbiota.</title>
        <authorList>
            <person name="Zou Y."/>
            <person name="Xue W."/>
            <person name="Luo G."/>
        </authorList>
    </citation>
    <scope>NUCLEOTIDE SEQUENCE [LARGE SCALE GENOMIC DNA]</scope>
    <source>
        <strain evidence="9 10">AF24-29</strain>
    </source>
</reference>
<sequence>MEECIRITNLTKTFQGKTALNQLNCVVRQGEIYGFLGPSGAGKTTTIKLLTGQLSPQSGELTVLGQPVVCGRGSLYSQIGVLTDTSGFYEKMTVRENLRLFARISQTSQTRVQQVLTQLGLADHQNKKAEKLSRGMKQRLMFARAILHQPKLLFLDEPTANLDPATSADVHALIREMNRQGTTIFLTTHNMEEAQELCDRVAFLNEGHLVEEGTPQALRLKYAEDSVELRYQDGTTLRVRKEPEAIREALKHEGRLLTIHSQEPDLKTIFLQLTGRDLR</sequence>
<evidence type="ECO:0000259" key="8">
    <source>
        <dbReference type="PROSITE" id="PS50893"/>
    </source>
</evidence>
<evidence type="ECO:0000313" key="9">
    <source>
        <dbReference type="EMBL" id="RGR70654.1"/>
    </source>
</evidence>
<evidence type="ECO:0000256" key="4">
    <source>
        <dbReference type="ARBA" id="ARBA00022741"/>
    </source>
</evidence>
<dbReference type="GO" id="GO:0005524">
    <property type="term" value="F:ATP binding"/>
    <property type="evidence" value="ECO:0007669"/>
    <property type="project" value="UniProtKB-KW"/>
</dbReference>
<dbReference type="InterPro" id="IPR027417">
    <property type="entry name" value="P-loop_NTPase"/>
</dbReference>
<keyword evidence="7" id="KW-0472">Membrane</keyword>
<organism evidence="9 10">
    <name type="scientific">Holdemania filiformis</name>
    <dbReference type="NCBI Taxonomy" id="61171"/>
    <lineage>
        <taxon>Bacteria</taxon>
        <taxon>Bacillati</taxon>
        <taxon>Bacillota</taxon>
        <taxon>Erysipelotrichia</taxon>
        <taxon>Erysipelotrichales</taxon>
        <taxon>Erysipelotrichaceae</taxon>
        <taxon>Holdemania</taxon>
    </lineage>
</organism>
<dbReference type="GO" id="GO:0005886">
    <property type="term" value="C:plasma membrane"/>
    <property type="evidence" value="ECO:0007669"/>
    <property type="project" value="UniProtKB-SubCell"/>
</dbReference>
<evidence type="ECO:0000256" key="1">
    <source>
        <dbReference type="ARBA" id="ARBA00004236"/>
    </source>
</evidence>
<dbReference type="Gene3D" id="3.40.50.300">
    <property type="entry name" value="P-loop containing nucleotide triphosphate hydrolases"/>
    <property type="match status" value="1"/>
</dbReference>
<proteinExistence type="predicted"/>
<feature type="domain" description="ABC transporter" evidence="8">
    <location>
        <begin position="5"/>
        <end position="231"/>
    </location>
</feature>
<dbReference type="RefSeq" id="WP_117895718.1">
    <property type="nucleotide sequence ID" value="NZ_CANSMM010000024.1"/>
</dbReference>
<dbReference type="PANTHER" id="PTHR42711">
    <property type="entry name" value="ABC TRANSPORTER ATP-BINDING PROTEIN"/>
    <property type="match status" value="1"/>
</dbReference>
<keyword evidence="4" id="KW-0547">Nucleotide-binding</keyword>
<keyword evidence="5 9" id="KW-0067">ATP-binding</keyword>
<keyword evidence="6" id="KW-1278">Translocase</keyword>
<evidence type="ECO:0000256" key="2">
    <source>
        <dbReference type="ARBA" id="ARBA00022448"/>
    </source>
</evidence>
<accession>A0A412FRC3</accession>
<dbReference type="SUPFAM" id="SSF52540">
    <property type="entry name" value="P-loop containing nucleoside triphosphate hydrolases"/>
    <property type="match status" value="1"/>
</dbReference>
<dbReference type="PROSITE" id="PS50893">
    <property type="entry name" value="ABC_TRANSPORTER_2"/>
    <property type="match status" value="1"/>
</dbReference>
<dbReference type="InterPro" id="IPR003439">
    <property type="entry name" value="ABC_transporter-like_ATP-bd"/>
</dbReference>
<keyword evidence="10" id="KW-1185">Reference proteome</keyword>
<evidence type="ECO:0000256" key="5">
    <source>
        <dbReference type="ARBA" id="ARBA00022840"/>
    </source>
</evidence>
<dbReference type="Proteomes" id="UP000284178">
    <property type="component" value="Unassembled WGS sequence"/>
</dbReference>
<evidence type="ECO:0000256" key="6">
    <source>
        <dbReference type="ARBA" id="ARBA00022967"/>
    </source>
</evidence>
<dbReference type="EMBL" id="QRUP01000020">
    <property type="protein sequence ID" value="RGR70654.1"/>
    <property type="molecule type" value="Genomic_DNA"/>
</dbReference>
<gene>
    <name evidence="9" type="ORF">DWY25_13755</name>
</gene>
<keyword evidence="2" id="KW-0813">Transport</keyword>
<comment type="caution">
    <text evidence="9">The sequence shown here is derived from an EMBL/GenBank/DDBJ whole genome shotgun (WGS) entry which is preliminary data.</text>
</comment>
<dbReference type="GO" id="GO:0016887">
    <property type="term" value="F:ATP hydrolysis activity"/>
    <property type="evidence" value="ECO:0007669"/>
    <property type="project" value="InterPro"/>
</dbReference>
<dbReference type="CDD" id="cd03230">
    <property type="entry name" value="ABC_DR_subfamily_A"/>
    <property type="match status" value="1"/>
</dbReference>
<dbReference type="AlphaFoldDB" id="A0A412FRC3"/>
<keyword evidence="3" id="KW-1003">Cell membrane</keyword>
<evidence type="ECO:0000256" key="7">
    <source>
        <dbReference type="ARBA" id="ARBA00023136"/>
    </source>
</evidence>
<dbReference type="SMART" id="SM00382">
    <property type="entry name" value="AAA"/>
    <property type="match status" value="1"/>
</dbReference>